<accession>A0ACB8RED0</accession>
<proteinExistence type="predicted"/>
<dbReference type="EMBL" id="MU276092">
    <property type="protein sequence ID" value="KAI0041940.1"/>
    <property type="molecule type" value="Genomic_DNA"/>
</dbReference>
<evidence type="ECO:0000313" key="1">
    <source>
        <dbReference type="EMBL" id="KAI0041940.1"/>
    </source>
</evidence>
<name>A0ACB8RED0_9AGAM</name>
<reference evidence="1" key="2">
    <citation type="journal article" date="2022" name="New Phytol.">
        <title>Evolutionary transition to the ectomycorrhizal habit in the genomes of a hyperdiverse lineage of mushroom-forming fungi.</title>
        <authorList>
            <person name="Looney B."/>
            <person name="Miyauchi S."/>
            <person name="Morin E."/>
            <person name="Drula E."/>
            <person name="Courty P.E."/>
            <person name="Kohler A."/>
            <person name="Kuo A."/>
            <person name="LaButti K."/>
            <person name="Pangilinan J."/>
            <person name="Lipzen A."/>
            <person name="Riley R."/>
            <person name="Andreopoulos W."/>
            <person name="He G."/>
            <person name="Johnson J."/>
            <person name="Nolan M."/>
            <person name="Tritt A."/>
            <person name="Barry K.W."/>
            <person name="Grigoriev I.V."/>
            <person name="Nagy L.G."/>
            <person name="Hibbett D."/>
            <person name="Henrissat B."/>
            <person name="Matheny P.B."/>
            <person name="Labbe J."/>
            <person name="Martin F.M."/>
        </authorList>
    </citation>
    <scope>NUCLEOTIDE SEQUENCE</scope>
    <source>
        <strain evidence="1">FP105234-sp</strain>
    </source>
</reference>
<dbReference type="Proteomes" id="UP000814033">
    <property type="component" value="Unassembled WGS sequence"/>
</dbReference>
<keyword evidence="2" id="KW-1185">Reference proteome</keyword>
<reference evidence="1" key="1">
    <citation type="submission" date="2021-02" db="EMBL/GenBank/DDBJ databases">
        <authorList>
            <consortium name="DOE Joint Genome Institute"/>
            <person name="Ahrendt S."/>
            <person name="Looney B.P."/>
            <person name="Miyauchi S."/>
            <person name="Morin E."/>
            <person name="Drula E."/>
            <person name="Courty P.E."/>
            <person name="Chicoki N."/>
            <person name="Fauchery L."/>
            <person name="Kohler A."/>
            <person name="Kuo A."/>
            <person name="Labutti K."/>
            <person name="Pangilinan J."/>
            <person name="Lipzen A."/>
            <person name="Riley R."/>
            <person name="Andreopoulos W."/>
            <person name="He G."/>
            <person name="Johnson J."/>
            <person name="Barry K.W."/>
            <person name="Grigoriev I.V."/>
            <person name="Nagy L."/>
            <person name="Hibbett D."/>
            <person name="Henrissat B."/>
            <person name="Matheny P.B."/>
            <person name="Labbe J."/>
            <person name="Martin F."/>
        </authorList>
    </citation>
    <scope>NUCLEOTIDE SEQUENCE</scope>
    <source>
        <strain evidence="1">FP105234-sp</strain>
    </source>
</reference>
<evidence type="ECO:0000313" key="2">
    <source>
        <dbReference type="Proteomes" id="UP000814033"/>
    </source>
</evidence>
<gene>
    <name evidence="1" type="ORF">FA95DRAFT_1564844</name>
</gene>
<comment type="caution">
    <text evidence="1">The sequence shown here is derived from an EMBL/GenBank/DDBJ whole genome shotgun (WGS) entry which is preliminary data.</text>
</comment>
<organism evidence="1 2">
    <name type="scientific">Auriscalpium vulgare</name>
    <dbReference type="NCBI Taxonomy" id="40419"/>
    <lineage>
        <taxon>Eukaryota</taxon>
        <taxon>Fungi</taxon>
        <taxon>Dikarya</taxon>
        <taxon>Basidiomycota</taxon>
        <taxon>Agaricomycotina</taxon>
        <taxon>Agaricomycetes</taxon>
        <taxon>Russulales</taxon>
        <taxon>Auriscalpiaceae</taxon>
        <taxon>Auriscalpium</taxon>
    </lineage>
</organism>
<protein>
    <submittedName>
        <fullName evidence="1">Uncharacterized protein</fullName>
    </submittedName>
</protein>
<sequence length="182" mass="20966">MLSINRQLPRPPRARRSPRRRLTRPQELLCGYPQEMVERHRWRGRGDEEEEGAASTGQEEILLAGERRQDDDRLGHPGFPIHPQHRCTSCLQLEERPQQGVPRLREQRPPAFTNLDVLHAVRRREGPRRSASRDRMLLPGALQTHGRRLGNRRPHDRRKMASGMSANGHVDARGPLPTHLSP</sequence>